<dbReference type="Gene3D" id="3.40.5.10">
    <property type="entry name" value="Ribosomal protein L9, N-terminal domain"/>
    <property type="match status" value="1"/>
</dbReference>
<evidence type="ECO:0000256" key="1">
    <source>
        <dbReference type="ARBA" id="ARBA00010605"/>
    </source>
</evidence>
<comment type="function">
    <text evidence="7">Binds to the 23S rRNA.</text>
</comment>
<dbReference type="AlphaFoldDB" id="A0AAW9HKK8"/>
<dbReference type="GeneID" id="92813233"/>
<dbReference type="InterPro" id="IPR020594">
    <property type="entry name" value="Ribosomal_bL9_bac/chp"/>
</dbReference>
<dbReference type="Proteomes" id="UP001288320">
    <property type="component" value="Unassembled WGS sequence"/>
</dbReference>
<dbReference type="PANTHER" id="PTHR21368">
    <property type="entry name" value="50S RIBOSOMAL PROTEIN L9"/>
    <property type="match status" value="1"/>
</dbReference>
<organism evidence="9 12">
    <name type="scientific">Actinotignum timonense</name>
    <dbReference type="NCBI Taxonomy" id="1870995"/>
    <lineage>
        <taxon>Bacteria</taxon>
        <taxon>Bacillati</taxon>
        <taxon>Actinomycetota</taxon>
        <taxon>Actinomycetes</taxon>
        <taxon>Actinomycetales</taxon>
        <taxon>Actinomycetaceae</taxon>
        <taxon>Actinotignum</taxon>
    </lineage>
</organism>
<dbReference type="SUPFAM" id="SSF55653">
    <property type="entry name" value="Ribosomal protein L9 C-domain"/>
    <property type="match status" value="1"/>
</dbReference>
<keyword evidence="5 7" id="KW-0687">Ribonucleoprotein</keyword>
<dbReference type="InterPro" id="IPR009027">
    <property type="entry name" value="Ribosomal_bL9/RNase_H1_N"/>
</dbReference>
<dbReference type="InterPro" id="IPR020070">
    <property type="entry name" value="Ribosomal_bL9_N"/>
</dbReference>
<dbReference type="GO" id="GO:1990904">
    <property type="term" value="C:ribonucleoprotein complex"/>
    <property type="evidence" value="ECO:0007669"/>
    <property type="project" value="UniProtKB-KW"/>
</dbReference>
<evidence type="ECO:0000313" key="10">
    <source>
        <dbReference type="EMBL" id="MDY5146487.1"/>
    </source>
</evidence>
<dbReference type="GO" id="GO:0005840">
    <property type="term" value="C:ribosome"/>
    <property type="evidence" value="ECO:0007669"/>
    <property type="project" value="UniProtKB-KW"/>
</dbReference>
<evidence type="ECO:0000313" key="9">
    <source>
        <dbReference type="EMBL" id="MDY5141036.1"/>
    </source>
</evidence>
<dbReference type="SUPFAM" id="SSF55658">
    <property type="entry name" value="L9 N-domain-like"/>
    <property type="match status" value="1"/>
</dbReference>
<evidence type="ECO:0000256" key="5">
    <source>
        <dbReference type="ARBA" id="ARBA00023274"/>
    </source>
</evidence>
<keyword evidence="11" id="KW-1185">Reference proteome</keyword>
<dbReference type="HAMAP" id="MF_00503">
    <property type="entry name" value="Ribosomal_bL9"/>
    <property type="match status" value="1"/>
</dbReference>
<evidence type="ECO:0000313" key="11">
    <source>
        <dbReference type="Proteomes" id="UP001284901"/>
    </source>
</evidence>
<evidence type="ECO:0000256" key="7">
    <source>
        <dbReference type="HAMAP-Rule" id="MF_00503"/>
    </source>
</evidence>
<protein>
    <recommendedName>
        <fullName evidence="6 7">Large ribosomal subunit protein bL9</fullName>
    </recommendedName>
</protein>
<proteinExistence type="inferred from homology"/>
<dbReference type="Pfam" id="PF03948">
    <property type="entry name" value="Ribosomal_L9_C"/>
    <property type="match status" value="1"/>
</dbReference>
<name>A0AAW9HKK8_9ACTO</name>
<evidence type="ECO:0000313" key="12">
    <source>
        <dbReference type="Proteomes" id="UP001288320"/>
    </source>
</evidence>
<dbReference type="RefSeq" id="WP_016442030.1">
    <property type="nucleotide sequence ID" value="NZ_CAUPFC010000013.1"/>
</dbReference>
<dbReference type="Pfam" id="PF01281">
    <property type="entry name" value="Ribosomal_L9_N"/>
    <property type="match status" value="1"/>
</dbReference>
<keyword evidence="2 7" id="KW-0699">rRNA-binding</keyword>
<dbReference type="EMBL" id="JAWNFY010000013">
    <property type="protein sequence ID" value="MDY5146487.1"/>
    <property type="molecule type" value="Genomic_DNA"/>
</dbReference>
<dbReference type="GO" id="GO:0006412">
    <property type="term" value="P:translation"/>
    <property type="evidence" value="ECO:0007669"/>
    <property type="project" value="UniProtKB-UniRule"/>
</dbReference>
<dbReference type="NCBIfam" id="TIGR00158">
    <property type="entry name" value="L9"/>
    <property type="match status" value="1"/>
</dbReference>
<keyword evidence="4 7" id="KW-0689">Ribosomal protein</keyword>
<evidence type="ECO:0000256" key="2">
    <source>
        <dbReference type="ARBA" id="ARBA00022730"/>
    </source>
</evidence>
<dbReference type="FunFam" id="3.40.5.10:FF:000003">
    <property type="entry name" value="50S ribosomal protein L9"/>
    <property type="match status" value="1"/>
</dbReference>
<evidence type="ECO:0000256" key="6">
    <source>
        <dbReference type="ARBA" id="ARBA00035292"/>
    </source>
</evidence>
<comment type="similarity">
    <text evidence="1 7">Belongs to the bacterial ribosomal protein bL9 family.</text>
</comment>
<evidence type="ECO:0000256" key="3">
    <source>
        <dbReference type="ARBA" id="ARBA00022884"/>
    </source>
</evidence>
<feature type="domain" description="Ribosomal protein L9" evidence="8">
    <location>
        <begin position="13"/>
        <end position="40"/>
    </location>
</feature>
<dbReference type="Proteomes" id="UP001284901">
    <property type="component" value="Unassembled WGS sequence"/>
</dbReference>
<evidence type="ECO:0000256" key="4">
    <source>
        <dbReference type="ARBA" id="ARBA00022980"/>
    </source>
</evidence>
<evidence type="ECO:0000259" key="8">
    <source>
        <dbReference type="PROSITE" id="PS00651"/>
    </source>
</evidence>
<comment type="caution">
    <text evidence="9">The sequence shown here is derived from an EMBL/GenBank/DDBJ whole genome shotgun (WGS) entry which is preliminary data.</text>
</comment>
<dbReference type="InterPro" id="IPR020069">
    <property type="entry name" value="Ribosomal_bL9_C"/>
</dbReference>
<reference evidence="9 11" key="1">
    <citation type="submission" date="2023-10" db="EMBL/GenBank/DDBJ databases">
        <title>Whole Genome based description of the genera Actinobaculum and Actinotignum reveals a complex phylogenetic relationship within the species included in the genus Actinotignum.</title>
        <authorList>
            <person name="Jensen C.S."/>
            <person name="Dargis R."/>
            <person name="Kemp M."/>
            <person name="Christensen J.J."/>
        </authorList>
    </citation>
    <scope>NUCLEOTIDE SEQUENCE</scope>
    <source>
        <strain evidence="10 11">SLA_B089</strain>
        <strain evidence="9">SLA_B245</strain>
    </source>
</reference>
<accession>A0AAW9HKK8</accession>
<dbReference type="GO" id="GO:0019843">
    <property type="term" value="F:rRNA binding"/>
    <property type="evidence" value="ECO:0007669"/>
    <property type="project" value="UniProtKB-UniRule"/>
</dbReference>
<dbReference type="GO" id="GO:0003735">
    <property type="term" value="F:structural constituent of ribosome"/>
    <property type="evidence" value="ECO:0007669"/>
    <property type="project" value="InterPro"/>
</dbReference>
<dbReference type="EMBL" id="JAWNFV010000014">
    <property type="protein sequence ID" value="MDY5141036.1"/>
    <property type="molecule type" value="Genomic_DNA"/>
</dbReference>
<keyword evidence="3 7" id="KW-0694">RNA-binding</keyword>
<dbReference type="Gene3D" id="3.10.430.100">
    <property type="entry name" value="Ribosomal protein L9, C-terminal domain"/>
    <property type="match status" value="1"/>
</dbReference>
<sequence length="151" mass="16451">MKLILTHDVERLGTAGDVVTVKDGYGRNYLLPRGYATPWTKGAQKQIDQMAEARRKRSITDLEAAHALRDALNEAVVQVKKAAGENGRLFGAVTSKDIAEAATETVGKPVDKRWITLASPIKSLGSYTAKVRVHEDVTASLQVDVLRAPKK</sequence>
<dbReference type="InterPro" id="IPR036935">
    <property type="entry name" value="Ribosomal_bL9_N_sf"/>
</dbReference>
<dbReference type="PROSITE" id="PS00651">
    <property type="entry name" value="RIBOSOMAL_L9"/>
    <property type="match status" value="1"/>
</dbReference>
<dbReference type="InterPro" id="IPR036791">
    <property type="entry name" value="Ribosomal_bL9_C_sf"/>
</dbReference>
<gene>
    <name evidence="7 9" type="primary">rplI</name>
    <name evidence="9" type="ORF">R6G74_06900</name>
    <name evidence="10" type="ORF">R6P33_05540</name>
</gene>
<dbReference type="InterPro" id="IPR000244">
    <property type="entry name" value="Ribosomal_bL9"/>
</dbReference>